<evidence type="ECO:0000313" key="2">
    <source>
        <dbReference type="EMBL" id="MCD2515265.1"/>
    </source>
</evidence>
<organism evidence="2 3">
    <name type="scientific">Massilia phyllostachyos</name>
    <dbReference type="NCBI Taxonomy" id="2898585"/>
    <lineage>
        <taxon>Bacteria</taxon>
        <taxon>Pseudomonadati</taxon>
        <taxon>Pseudomonadota</taxon>
        <taxon>Betaproteobacteria</taxon>
        <taxon>Burkholderiales</taxon>
        <taxon>Oxalobacteraceae</taxon>
        <taxon>Telluria group</taxon>
        <taxon>Massilia</taxon>
    </lineage>
</organism>
<comment type="caution">
    <text evidence="2">The sequence shown here is derived from an EMBL/GenBank/DDBJ whole genome shotgun (WGS) entry which is preliminary data.</text>
</comment>
<evidence type="ECO:0000256" key="1">
    <source>
        <dbReference type="SAM" id="MobiDB-lite"/>
    </source>
</evidence>
<accession>A0ABS8Q0J6</accession>
<proteinExistence type="predicted"/>
<evidence type="ECO:0000313" key="3">
    <source>
        <dbReference type="Proteomes" id="UP001179361"/>
    </source>
</evidence>
<gene>
    <name evidence="2" type="ORF">LQ564_02945</name>
</gene>
<evidence type="ECO:0008006" key="4">
    <source>
        <dbReference type="Google" id="ProtNLM"/>
    </source>
</evidence>
<feature type="region of interest" description="Disordered" evidence="1">
    <location>
        <begin position="92"/>
        <end position="113"/>
    </location>
</feature>
<protein>
    <recommendedName>
        <fullName evidence="4">Helix-turn-helix domain-containing protein</fullName>
    </recommendedName>
</protein>
<reference evidence="2" key="1">
    <citation type="submission" date="2021-11" db="EMBL/GenBank/DDBJ databases">
        <title>The complete genome of Massilia sp sp. G4R7.</title>
        <authorList>
            <person name="Liu L."/>
            <person name="Yue J."/>
            <person name="Yuan J."/>
            <person name="Yang F."/>
            <person name="Li L."/>
        </authorList>
    </citation>
    <scope>NUCLEOTIDE SEQUENCE</scope>
    <source>
        <strain evidence="2">G4R7</strain>
    </source>
</reference>
<dbReference type="Proteomes" id="UP001179361">
    <property type="component" value="Unassembled WGS sequence"/>
</dbReference>
<name>A0ABS8Q0J6_9BURK</name>
<dbReference type="EMBL" id="JAJNOC010000001">
    <property type="protein sequence ID" value="MCD2515265.1"/>
    <property type="molecule type" value="Genomic_DNA"/>
</dbReference>
<dbReference type="RefSeq" id="WP_231056579.1">
    <property type="nucleotide sequence ID" value="NZ_JAJNOC010000001.1"/>
</dbReference>
<sequence>MPKKSPLFPGPTTARGAVLAVLLSNEDQLGAEPMRGRITLAAIVRALKRKYHWPIETTSFPSNAADGRATWATVYSLPADVIAKALANGGRDWLKSRGGARPAPAPDEEADDS</sequence>
<keyword evidence="3" id="KW-1185">Reference proteome</keyword>